<dbReference type="STRING" id="1797197.A2Y75_00475"/>
<dbReference type="SUPFAM" id="SSF56300">
    <property type="entry name" value="Metallo-dependent phosphatases"/>
    <property type="match status" value="1"/>
</dbReference>
<evidence type="ECO:0000313" key="5">
    <source>
        <dbReference type="Proteomes" id="UP000177876"/>
    </source>
</evidence>
<accession>A0A1F2WQ79</accession>
<sequence>MRRTLNNIKRQQLARRQRMFLITGFSAVIMAVLLIFYLTPLATKGGLANVWQETQAKEASTSDGGESLSLGFGGDVSFVLEAEDVTKTGGADHPWGAISGLILDYDLSVINLEGPICSTGEPNQDQTSISVKNEPSNLAGMAEAGIDAVNLADDHVMDYGSAGLQETQSFLKRNQIATFGAGVNRRLAAQPALLESLDGAKVAIVGLCDVAPDSYYAGDSSAGVCEADLESVAGIIQEARKSAPYVVAFFHWGESGSTEVTQRQRDLAHASAEAGADLVVGCHPDVIQGLEIWKGVPIIYSLGNMVFYPKDEQGKKAIFAGCHFDGGSLISLEIIPLHIESARPQTASGNEAQLILEQVAKSSPGVDLAIDPRTRIAYLNL</sequence>
<dbReference type="Proteomes" id="UP000177876">
    <property type="component" value="Unassembled WGS sequence"/>
</dbReference>
<dbReference type="PANTHER" id="PTHR33393">
    <property type="entry name" value="POLYGLUTAMINE SYNTHESIS ACCESSORY PROTEIN RV0574C-RELATED"/>
    <property type="match status" value="1"/>
</dbReference>
<dbReference type="Gene3D" id="3.60.21.10">
    <property type="match status" value="1"/>
</dbReference>
<comment type="caution">
    <text evidence="4">The sequence shown here is derived from an EMBL/GenBank/DDBJ whole genome shotgun (WGS) entry which is preliminary data.</text>
</comment>
<keyword evidence="2" id="KW-0472">Membrane</keyword>
<proteinExistence type="inferred from homology"/>
<comment type="similarity">
    <text evidence="1">Belongs to the CapA family.</text>
</comment>
<dbReference type="SMART" id="SM00854">
    <property type="entry name" value="PGA_cap"/>
    <property type="match status" value="1"/>
</dbReference>
<evidence type="ECO:0000313" key="4">
    <source>
        <dbReference type="EMBL" id="OFW58993.1"/>
    </source>
</evidence>
<keyword evidence="2" id="KW-0812">Transmembrane</keyword>
<dbReference type="CDD" id="cd07381">
    <property type="entry name" value="MPP_CapA"/>
    <property type="match status" value="1"/>
</dbReference>
<protein>
    <recommendedName>
        <fullName evidence="3">Capsule synthesis protein CapA domain-containing protein</fullName>
    </recommendedName>
</protein>
<dbReference type="PANTHER" id="PTHR33393:SF13">
    <property type="entry name" value="PGA BIOSYNTHESIS PROTEIN CAPA"/>
    <property type="match status" value="1"/>
</dbReference>
<dbReference type="InterPro" id="IPR052169">
    <property type="entry name" value="CW_Biosynth-Accessory"/>
</dbReference>
<feature type="transmembrane region" description="Helical" evidence="2">
    <location>
        <begin position="20"/>
        <end position="39"/>
    </location>
</feature>
<dbReference type="InterPro" id="IPR019079">
    <property type="entry name" value="Capsule_synth_CapA"/>
</dbReference>
<organism evidence="4 5">
    <name type="scientific">Candidatus Solincola sediminis</name>
    <dbReference type="NCBI Taxonomy" id="1797199"/>
    <lineage>
        <taxon>Bacteria</taxon>
        <taxon>Bacillati</taxon>
        <taxon>Actinomycetota</taxon>
        <taxon>Candidatus Geothermincolia</taxon>
        <taxon>Candidatus Geothermincolales</taxon>
        <taxon>Candidatus Geothermincolaceae</taxon>
        <taxon>Candidatus Solincola</taxon>
    </lineage>
</organism>
<dbReference type="EMBL" id="MELK01000019">
    <property type="protein sequence ID" value="OFW58993.1"/>
    <property type="molecule type" value="Genomic_DNA"/>
</dbReference>
<name>A0A1F2WQ79_9ACTN</name>
<feature type="domain" description="Capsule synthesis protein CapA" evidence="3">
    <location>
        <begin position="69"/>
        <end position="309"/>
    </location>
</feature>
<dbReference type="AlphaFoldDB" id="A0A1F2WQ79"/>
<evidence type="ECO:0000256" key="1">
    <source>
        <dbReference type="ARBA" id="ARBA00005662"/>
    </source>
</evidence>
<gene>
    <name evidence="4" type="ORF">A2Y75_00475</name>
</gene>
<dbReference type="InterPro" id="IPR029052">
    <property type="entry name" value="Metallo-depent_PP-like"/>
</dbReference>
<dbReference type="Pfam" id="PF09587">
    <property type="entry name" value="PGA_cap"/>
    <property type="match status" value="1"/>
</dbReference>
<evidence type="ECO:0000256" key="2">
    <source>
        <dbReference type="SAM" id="Phobius"/>
    </source>
</evidence>
<keyword evidence="2" id="KW-1133">Transmembrane helix</keyword>
<reference evidence="4 5" key="1">
    <citation type="journal article" date="2016" name="Nat. Commun.">
        <title>Thousands of microbial genomes shed light on interconnected biogeochemical processes in an aquifer system.</title>
        <authorList>
            <person name="Anantharaman K."/>
            <person name="Brown C.T."/>
            <person name="Hug L.A."/>
            <person name="Sharon I."/>
            <person name="Castelle C.J."/>
            <person name="Probst A.J."/>
            <person name="Thomas B.C."/>
            <person name="Singh A."/>
            <person name="Wilkins M.J."/>
            <person name="Karaoz U."/>
            <person name="Brodie E.L."/>
            <person name="Williams K.H."/>
            <person name="Hubbard S.S."/>
            <person name="Banfield J.F."/>
        </authorList>
    </citation>
    <scope>NUCLEOTIDE SEQUENCE [LARGE SCALE GENOMIC DNA]</scope>
</reference>
<evidence type="ECO:0000259" key="3">
    <source>
        <dbReference type="SMART" id="SM00854"/>
    </source>
</evidence>